<protein>
    <submittedName>
        <fullName evidence="1">Uncharacterized protein</fullName>
    </submittedName>
</protein>
<evidence type="ECO:0000313" key="1">
    <source>
        <dbReference type="EMBL" id="KXG52612.1"/>
    </source>
</evidence>
<organism evidence="1 2">
    <name type="scientific">Penicillium patulum</name>
    <name type="common">Penicillium griseofulvum</name>
    <dbReference type="NCBI Taxonomy" id="5078"/>
    <lineage>
        <taxon>Eukaryota</taxon>
        <taxon>Fungi</taxon>
        <taxon>Dikarya</taxon>
        <taxon>Ascomycota</taxon>
        <taxon>Pezizomycotina</taxon>
        <taxon>Eurotiomycetes</taxon>
        <taxon>Eurotiomycetidae</taxon>
        <taxon>Eurotiales</taxon>
        <taxon>Aspergillaceae</taxon>
        <taxon>Penicillium</taxon>
    </lineage>
</organism>
<sequence length="275" mass="30398">MLNLRDTRPARLFSGKPIELVAVPSGNEERPPGEWAKHVKKLDYTVAKQGVTLKTEALVTLDKMEAKRELMVRTNKPYLPSSLEHSIGESARKVEAALGYIVGDLSSPPCSSCERGLGPFPHCVRVYDCQNVTACTNCHWSGDLNRCQYYDQTDHTHQTDPAGYNTKLKGILSDAEISLTLAEKAFRGNHEIAFHARQSRDAVHGMNAAAAIRNDQRVADEYGVSNEHAQQVAVKVKDVNLDLYQLVDRLKKVTMAVEKLVKEEADANLGSASIN</sequence>
<dbReference type="GeneID" id="63711910"/>
<dbReference type="AlphaFoldDB" id="A0A135LUG6"/>
<reference evidence="1 2" key="1">
    <citation type="journal article" date="2016" name="BMC Genomics">
        <title>Genome sequencing and secondary metabolism of the postharvest pathogen Penicillium griseofulvum.</title>
        <authorList>
            <person name="Banani H."/>
            <person name="Marcet-Houben M."/>
            <person name="Ballester A.R."/>
            <person name="Abbruscato P."/>
            <person name="Gonzalez-Candelas L."/>
            <person name="Gabaldon T."/>
            <person name="Spadaro D."/>
        </authorList>
    </citation>
    <scope>NUCLEOTIDE SEQUENCE [LARGE SCALE GENOMIC DNA]</scope>
    <source>
        <strain evidence="1 2">PG3</strain>
    </source>
</reference>
<dbReference type="RefSeq" id="XP_040651148.1">
    <property type="nucleotide sequence ID" value="XM_040796610.1"/>
</dbReference>
<proteinExistence type="predicted"/>
<keyword evidence="2" id="KW-1185">Reference proteome</keyword>
<accession>A0A135LUG6</accession>
<dbReference type="Proteomes" id="UP000070168">
    <property type="component" value="Unassembled WGS sequence"/>
</dbReference>
<name>A0A135LUG6_PENPA</name>
<dbReference type="EMBL" id="LHQR01000026">
    <property type="protein sequence ID" value="KXG52612.1"/>
    <property type="molecule type" value="Genomic_DNA"/>
</dbReference>
<dbReference type="InterPro" id="IPR022190">
    <property type="entry name" value="DUF3716"/>
</dbReference>
<evidence type="ECO:0000313" key="2">
    <source>
        <dbReference type="Proteomes" id="UP000070168"/>
    </source>
</evidence>
<dbReference type="OrthoDB" id="4365346at2759"/>
<gene>
    <name evidence="1" type="ORF">PGRI_088960</name>
</gene>
<dbReference type="Pfam" id="PF12511">
    <property type="entry name" value="DUF3716"/>
    <property type="match status" value="1"/>
</dbReference>
<comment type="caution">
    <text evidence="1">The sequence shown here is derived from an EMBL/GenBank/DDBJ whole genome shotgun (WGS) entry which is preliminary data.</text>
</comment>
<dbReference type="STRING" id="5078.A0A135LUG6"/>